<feature type="transmembrane region" description="Helical" evidence="1">
    <location>
        <begin position="20"/>
        <end position="42"/>
    </location>
</feature>
<sequence length="183" mass="20917">MMKLLTHRMKRFAAQEEGSIVLEALIIVPILFWAILAGYTFFEGYRQSASNVKAAYTIGDLISRETRELNSVYMDSMEDMFALMVRNQSNLKMRISLVLYDADTDRHTVSWSAIRGGYTEKLTDADMPEYKDLLPPMSDQGTLILVETSNTFVPPFRVGLDNIELKNFVFTRPRFANNIKANV</sequence>
<name>A0A0X3TY21_9RHOB</name>
<evidence type="ECO:0000313" key="3">
    <source>
        <dbReference type="Proteomes" id="UP000053791"/>
    </source>
</evidence>
<dbReference type="Proteomes" id="UP000053791">
    <property type="component" value="Unassembled WGS sequence"/>
</dbReference>
<protein>
    <recommendedName>
        <fullName evidence="4">Pilus assembly protein TadE</fullName>
    </recommendedName>
</protein>
<dbReference type="EMBL" id="LQBQ01000012">
    <property type="protein sequence ID" value="KUJ80564.1"/>
    <property type="molecule type" value="Genomic_DNA"/>
</dbReference>
<organism evidence="2 3">
    <name type="scientific">Ruegeria marisrubri</name>
    <dbReference type="NCBI Taxonomy" id="1685379"/>
    <lineage>
        <taxon>Bacteria</taxon>
        <taxon>Pseudomonadati</taxon>
        <taxon>Pseudomonadota</taxon>
        <taxon>Alphaproteobacteria</taxon>
        <taxon>Rhodobacterales</taxon>
        <taxon>Roseobacteraceae</taxon>
        <taxon>Ruegeria</taxon>
    </lineage>
</organism>
<proteinExistence type="predicted"/>
<keyword evidence="1" id="KW-1133">Transmembrane helix</keyword>
<keyword evidence="1" id="KW-0812">Transmembrane</keyword>
<keyword evidence="3" id="KW-1185">Reference proteome</keyword>
<evidence type="ECO:0000313" key="2">
    <source>
        <dbReference type="EMBL" id="KUJ80564.1"/>
    </source>
</evidence>
<comment type="caution">
    <text evidence="2">The sequence shown here is derived from an EMBL/GenBank/DDBJ whole genome shotgun (WGS) entry which is preliminary data.</text>
</comment>
<gene>
    <name evidence="2" type="ORF">AVO45_05830</name>
</gene>
<evidence type="ECO:0008006" key="4">
    <source>
        <dbReference type="Google" id="ProtNLM"/>
    </source>
</evidence>
<dbReference type="STRING" id="1685379.AVO45_05830"/>
<keyword evidence="1" id="KW-0472">Membrane</keyword>
<accession>A0A0X3TY21</accession>
<evidence type="ECO:0000256" key="1">
    <source>
        <dbReference type="SAM" id="Phobius"/>
    </source>
</evidence>
<reference evidence="2 3" key="1">
    <citation type="submission" date="2015-12" db="EMBL/GenBank/DDBJ databases">
        <authorList>
            <person name="Shamseldin A."/>
            <person name="Moawad H."/>
            <person name="Abd El-Rahim W.M."/>
            <person name="Sadowsky M.J."/>
        </authorList>
    </citation>
    <scope>NUCLEOTIDE SEQUENCE [LARGE SCALE GENOMIC DNA]</scope>
    <source>
        <strain evidence="2 3">ZGT118</strain>
    </source>
</reference>
<dbReference type="AlphaFoldDB" id="A0A0X3TY21"/>